<dbReference type="PANTHER" id="PTHR34265">
    <property type="entry name" value="TYPE III PANTOTHENATE KINASE"/>
    <property type="match status" value="1"/>
</dbReference>
<evidence type="ECO:0000256" key="7">
    <source>
        <dbReference type="ARBA" id="ARBA00022777"/>
    </source>
</evidence>
<keyword evidence="8" id="KW-0067">ATP-binding</keyword>
<evidence type="ECO:0000313" key="13">
    <source>
        <dbReference type="EMBL" id="VAW50769.1"/>
    </source>
</evidence>
<dbReference type="PANTHER" id="PTHR34265:SF1">
    <property type="entry name" value="TYPE III PANTOTHENATE KINASE"/>
    <property type="match status" value="1"/>
</dbReference>
<dbReference type="SUPFAM" id="SSF53067">
    <property type="entry name" value="Actin-like ATPase domain"/>
    <property type="match status" value="2"/>
</dbReference>
<comment type="subunit">
    <text evidence="3">Homodimer.</text>
</comment>
<dbReference type="GO" id="GO:0005524">
    <property type="term" value="F:ATP binding"/>
    <property type="evidence" value="ECO:0007669"/>
    <property type="project" value="UniProtKB-KW"/>
</dbReference>
<keyword evidence="9" id="KW-0630">Potassium</keyword>
<evidence type="ECO:0000256" key="3">
    <source>
        <dbReference type="ARBA" id="ARBA00011738"/>
    </source>
</evidence>
<accession>A0A3B0WN42</accession>
<reference evidence="13" key="1">
    <citation type="submission" date="2018-06" db="EMBL/GenBank/DDBJ databases">
        <authorList>
            <person name="Zhirakovskaya E."/>
        </authorList>
    </citation>
    <scope>NUCLEOTIDE SEQUENCE</scope>
</reference>
<keyword evidence="5 13" id="KW-0808">Transferase</keyword>
<evidence type="ECO:0000256" key="8">
    <source>
        <dbReference type="ARBA" id="ARBA00022840"/>
    </source>
</evidence>
<evidence type="ECO:0000256" key="1">
    <source>
        <dbReference type="ARBA" id="ARBA00001958"/>
    </source>
</evidence>
<protein>
    <recommendedName>
        <fullName evidence="12">Type III pantothenate kinase</fullName>
    </recommendedName>
</protein>
<name>A0A3B0WN42_9ZZZZ</name>
<evidence type="ECO:0000256" key="2">
    <source>
        <dbReference type="ARBA" id="ARBA00004496"/>
    </source>
</evidence>
<comment type="cofactor">
    <cofactor evidence="1">
        <name>K(+)</name>
        <dbReference type="ChEBI" id="CHEBI:29103"/>
    </cofactor>
</comment>
<dbReference type="InterPro" id="IPR043129">
    <property type="entry name" value="ATPase_NBD"/>
</dbReference>
<dbReference type="GO" id="GO:0004594">
    <property type="term" value="F:pantothenate kinase activity"/>
    <property type="evidence" value="ECO:0007669"/>
    <property type="project" value="InterPro"/>
</dbReference>
<keyword evidence="10" id="KW-0173">Coenzyme A biosynthesis</keyword>
<dbReference type="InterPro" id="IPR004619">
    <property type="entry name" value="Type_III_PanK"/>
</dbReference>
<evidence type="ECO:0000256" key="6">
    <source>
        <dbReference type="ARBA" id="ARBA00022741"/>
    </source>
</evidence>
<keyword evidence="7 13" id="KW-0418">Kinase</keyword>
<dbReference type="AlphaFoldDB" id="A0A3B0WN42"/>
<evidence type="ECO:0000256" key="12">
    <source>
        <dbReference type="ARBA" id="ARBA00040883"/>
    </source>
</evidence>
<organism evidence="13">
    <name type="scientific">hydrothermal vent metagenome</name>
    <dbReference type="NCBI Taxonomy" id="652676"/>
    <lineage>
        <taxon>unclassified sequences</taxon>
        <taxon>metagenomes</taxon>
        <taxon>ecological metagenomes</taxon>
    </lineage>
</organism>
<evidence type="ECO:0000256" key="9">
    <source>
        <dbReference type="ARBA" id="ARBA00022958"/>
    </source>
</evidence>
<dbReference type="HAMAP" id="MF_01274">
    <property type="entry name" value="Pantothen_kinase_3"/>
    <property type="match status" value="1"/>
</dbReference>
<dbReference type="GO" id="GO:0005737">
    <property type="term" value="C:cytoplasm"/>
    <property type="evidence" value="ECO:0007669"/>
    <property type="project" value="UniProtKB-SubCell"/>
</dbReference>
<dbReference type="EMBL" id="UOFE01000006">
    <property type="protein sequence ID" value="VAW50769.1"/>
    <property type="molecule type" value="Genomic_DNA"/>
</dbReference>
<dbReference type="Gene3D" id="3.30.420.40">
    <property type="match status" value="2"/>
</dbReference>
<keyword evidence="4" id="KW-0963">Cytoplasm</keyword>
<evidence type="ECO:0000256" key="11">
    <source>
        <dbReference type="ARBA" id="ARBA00038036"/>
    </source>
</evidence>
<dbReference type="CDD" id="cd24015">
    <property type="entry name" value="ASKHA_NBD_PanK-III"/>
    <property type="match status" value="1"/>
</dbReference>
<dbReference type="GO" id="GO:0015937">
    <property type="term" value="P:coenzyme A biosynthetic process"/>
    <property type="evidence" value="ECO:0007669"/>
    <property type="project" value="UniProtKB-KW"/>
</dbReference>
<evidence type="ECO:0000256" key="4">
    <source>
        <dbReference type="ARBA" id="ARBA00022490"/>
    </source>
</evidence>
<keyword evidence="6" id="KW-0547">Nucleotide-binding</keyword>
<sequence>MILTVDIGNSRIKWASWENEEIVDRGVTSYVSGKKLEAFDKLFSTLKKTSLEKPLSVYAVCVAGEKMSQALSDWVVQQWQLKVVFLKTQKQFKNIINAYENPEQHGVDRWAAVVAGHLDNPGFSVCVISAGTAITVDLVNKNGQHLGGYILPSFDTMHAALLADTANVKSTYSMQFHRHSIPDNTSDAVNQGLHKLLQAGLRDLCQFAKNKMDDPMHIILTGGFANIIRDYPDMPVMLHKPDLVMQGLYSIMQHN</sequence>
<comment type="similarity">
    <text evidence="11">Belongs to the type III pantothenate kinase family.</text>
</comment>
<dbReference type="Pfam" id="PF03309">
    <property type="entry name" value="Pan_kinase"/>
    <property type="match status" value="1"/>
</dbReference>
<evidence type="ECO:0000256" key="10">
    <source>
        <dbReference type="ARBA" id="ARBA00022993"/>
    </source>
</evidence>
<proteinExistence type="inferred from homology"/>
<evidence type="ECO:0000256" key="5">
    <source>
        <dbReference type="ARBA" id="ARBA00022679"/>
    </source>
</evidence>
<dbReference type="NCBIfam" id="TIGR00671">
    <property type="entry name" value="baf"/>
    <property type="match status" value="1"/>
</dbReference>
<comment type="subcellular location">
    <subcellularLocation>
        <location evidence="2">Cytoplasm</location>
    </subcellularLocation>
</comment>
<gene>
    <name evidence="13" type="ORF">MNBD_GAMMA05-2697</name>
</gene>